<dbReference type="SUPFAM" id="SSF55811">
    <property type="entry name" value="Nudix"/>
    <property type="match status" value="1"/>
</dbReference>
<keyword evidence="4" id="KW-0378">Hydrolase</keyword>
<organism evidence="8 9">
    <name type="scientific">Candidatus Lachnoclostridium stercoravium</name>
    <dbReference type="NCBI Taxonomy" id="2838633"/>
    <lineage>
        <taxon>Bacteria</taxon>
        <taxon>Bacillati</taxon>
        <taxon>Bacillota</taxon>
        <taxon>Clostridia</taxon>
        <taxon>Lachnospirales</taxon>
        <taxon>Lachnospiraceae</taxon>
    </lineage>
</organism>
<evidence type="ECO:0000256" key="6">
    <source>
        <dbReference type="ARBA" id="ARBA00023211"/>
    </source>
</evidence>
<dbReference type="Gene3D" id="3.90.79.10">
    <property type="entry name" value="Nucleoside Triphosphate Pyrophosphohydrolase"/>
    <property type="match status" value="1"/>
</dbReference>
<comment type="caution">
    <text evidence="8">The sequence shown here is derived from an EMBL/GenBank/DDBJ whole genome shotgun (WGS) entry which is preliminary data.</text>
</comment>
<comment type="cofactor">
    <cofactor evidence="1">
        <name>Mn(2+)</name>
        <dbReference type="ChEBI" id="CHEBI:29035"/>
    </cofactor>
</comment>
<keyword evidence="5" id="KW-0460">Magnesium</keyword>
<dbReference type="Pfam" id="PF00293">
    <property type="entry name" value="NUDIX"/>
    <property type="match status" value="1"/>
</dbReference>
<dbReference type="EMBL" id="DWZA01000055">
    <property type="protein sequence ID" value="HJA71185.1"/>
    <property type="molecule type" value="Genomic_DNA"/>
</dbReference>
<dbReference type="PROSITE" id="PS51462">
    <property type="entry name" value="NUDIX"/>
    <property type="match status" value="1"/>
</dbReference>
<name>A0A9D2KPB1_9FIRM</name>
<sequence>MNDMDFLINKQEFSFASVLIPLIRDGGCPSVLFEVRGSNLSQPGEVCFPGGGIEPFESPLQAAVRETKEELLISEDQLHHISPVGLLPTPSGRLIYAYAAELTGYCGSFSQDEVSKVFQVPLSFFLHTPPEVYYCHVSVTPGEDFPYPLVPHGRDYKWRSGRYPTYFYQYEGHVIWGLTAKILYDYIKKGTITP</sequence>
<evidence type="ECO:0000313" key="8">
    <source>
        <dbReference type="EMBL" id="HJA71185.1"/>
    </source>
</evidence>
<dbReference type="AlphaFoldDB" id="A0A9D2KPB1"/>
<evidence type="ECO:0000256" key="2">
    <source>
        <dbReference type="ARBA" id="ARBA00001946"/>
    </source>
</evidence>
<reference evidence="8" key="1">
    <citation type="journal article" date="2021" name="PeerJ">
        <title>Extensive microbial diversity within the chicken gut microbiome revealed by metagenomics and culture.</title>
        <authorList>
            <person name="Gilroy R."/>
            <person name="Ravi A."/>
            <person name="Getino M."/>
            <person name="Pursley I."/>
            <person name="Horton D.L."/>
            <person name="Alikhan N.F."/>
            <person name="Baker D."/>
            <person name="Gharbi K."/>
            <person name="Hall N."/>
            <person name="Watson M."/>
            <person name="Adriaenssens E.M."/>
            <person name="Foster-Nyarko E."/>
            <person name="Jarju S."/>
            <person name="Secka A."/>
            <person name="Antonio M."/>
            <person name="Oren A."/>
            <person name="Chaudhuri R.R."/>
            <person name="La Ragione R."/>
            <person name="Hildebrand F."/>
            <person name="Pallen M.J."/>
        </authorList>
    </citation>
    <scope>NUCLEOTIDE SEQUENCE</scope>
    <source>
        <strain evidence="8">CHK178-16964</strain>
    </source>
</reference>
<evidence type="ECO:0000313" key="9">
    <source>
        <dbReference type="Proteomes" id="UP000823900"/>
    </source>
</evidence>
<dbReference type="PANTHER" id="PTHR12992">
    <property type="entry name" value="NUDIX HYDROLASE"/>
    <property type="match status" value="1"/>
</dbReference>
<dbReference type="InterPro" id="IPR045121">
    <property type="entry name" value="CoAse"/>
</dbReference>
<evidence type="ECO:0000259" key="7">
    <source>
        <dbReference type="PROSITE" id="PS51462"/>
    </source>
</evidence>
<dbReference type="GO" id="GO:0046872">
    <property type="term" value="F:metal ion binding"/>
    <property type="evidence" value="ECO:0007669"/>
    <property type="project" value="UniProtKB-KW"/>
</dbReference>
<comment type="cofactor">
    <cofactor evidence="2">
        <name>Mg(2+)</name>
        <dbReference type="ChEBI" id="CHEBI:18420"/>
    </cofactor>
</comment>
<evidence type="ECO:0000256" key="3">
    <source>
        <dbReference type="ARBA" id="ARBA00022723"/>
    </source>
</evidence>
<reference evidence="8" key="2">
    <citation type="submission" date="2021-04" db="EMBL/GenBank/DDBJ databases">
        <authorList>
            <person name="Gilroy R."/>
        </authorList>
    </citation>
    <scope>NUCLEOTIDE SEQUENCE</scope>
    <source>
        <strain evidence="8">CHK178-16964</strain>
    </source>
</reference>
<evidence type="ECO:0000256" key="1">
    <source>
        <dbReference type="ARBA" id="ARBA00001936"/>
    </source>
</evidence>
<evidence type="ECO:0000256" key="4">
    <source>
        <dbReference type="ARBA" id="ARBA00022801"/>
    </source>
</evidence>
<keyword evidence="3" id="KW-0479">Metal-binding</keyword>
<accession>A0A9D2KPB1</accession>
<proteinExistence type="predicted"/>
<protein>
    <submittedName>
        <fullName evidence="8">CoA pyrophosphatase</fullName>
    </submittedName>
</protein>
<dbReference type="PANTHER" id="PTHR12992:SF11">
    <property type="entry name" value="MITOCHONDRIAL COENZYME A DIPHOSPHATASE NUDT8"/>
    <property type="match status" value="1"/>
</dbReference>
<dbReference type="Proteomes" id="UP000823900">
    <property type="component" value="Unassembled WGS sequence"/>
</dbReference>
<dbReference type="InterPro" id="IPR015797">
    <property type="entry name" value="NUDIX_hydrolase-like_dom_sf"/>
</dbReference>
<dbReference type="GO" id="GO:0010945">
    <property type="term" value="F:coenzyme A diphosphatase activity"/>
    <property type="evidence" value="ECO:0007669"/>
    <property type="project" value="InterPro"/>
</dbReference>
<evidence type="ECO:0000256" key="5">
    <source>
        <dbReference type="ARBA" id="ARBA00022842"/>
    </source>
</evidence>
<dbReference type="InterPro" id="IPR000086">
    <property type="entry name" value="NUDIX_hydrolase_dom"/>
</dbReference>
<gene>
    <name evidence="8" type="ORF">IAA07_06330</name>
</gene>
<dbReference type="CDD" id="cd03426">
    <property type="entry name" value="NUDIX_CoAse_Nudt7"/>
    <property type="match status" value="1"/>
</dbReference>
<keyword evidence="6" id="KW-0464">Manganese</keyword>
<feature type="domain" description="Nudix hydrolase" evidence="7">
    <location>
        <begin position="13"/>
        <end position="152"/>
    </location>
</feature>